<evidence type="ECO:0000259" key="2">
    <source>
        <dbReference type="Pfam" id="PF04909"/>
    </source>
</evidence>
<dbReference type="InterPro" id="IPR032466">
    <property type="entry name" value="Metal_Hydrolase"/>
</dbReference>
<comment type="similarity">
    <text evidence="1">Belongs to the metallo-dependent hydrolases superfamily.</text>
</comment>
<accession>A0A5J6V7F4</accession>
<dbReference type="GO" id="GO:0016787">
    <property type="term" value="F:hydrolase activity"/>
    <property type="evidence" value="ECO:0007669"/>
    <property type="project" value="UniProtKB-KW"/>
</dbReference>
<dbReference type="KEGG" id="serw:FY030_12935"/>
<dbReference type="Gene3D" id="3.20.20.140">
    <property type="entry name" value="Metal-dependent hydrolases"/>
    <property type="match status" value="1"/>
</dbReference>
<protein>
    <submittedName>
        <fullName evidence="3">Amidohydrolase family protein</fullName>
    </submittedName>
</protein>
<dbReference type="Proteomes" id="UP000326546">
    <property type="component" value="Chromosome"/>
</dbReference>
<organism evidence="3 4">
    <name type="scientific">Ornithinimicrobium pratense</name>
    <dbReference type="NCBI Taxonomy" id="2593973"/>
    <lineage>
        <taxon>Bacteria</taxon>
        <taxon>Bacillati</taxon>
        <taxon>Actinomycetota</taxon>
        <taxon>Actinomycetes</taxon>
        <taxon>Micrococcales</taxon>
        <taxon>Ornithinimicrobiaceae</taxon>
        <taxon>Ornithinimicrobium</taxon>
    </lineage>
</organism>
<dbReference type="PANTHER" id="PTHR43569">
    <property type="entry name" value="AMIDOHYDROLASE"/>
    <property type="match status" value="1"/>
</dbReference>
<sequence length="281" mass="30124">MAAKVILDAHVHVWDPDRFRYDWLGAAGLDRPYLPGALEDAAGEVDEWIFVEADAAPASAFDETLWVSSLTWPGLRAIVAGIDLESCDLAARLVRLSAIPLVRGVRHGLQNAPAESFCSPRLRAGLRQVAAAALRFDACVRWPQLPDLVELVRSVPEAVVVLDHAGKPPVDAGLHSDEGRAWARSLTALAAEGVFVKLSGLGAEASSPEVLRRNAPDLLRAAVDAFGPDRCMFGSDSPVSTGERTGVATAEWVTLVRETVGEGAWPLVSREVARMFYGIDG</sequence>
<proteinExistence type="inferred from homology"/>
<name>A0A5J6V7F4_9MICO</name>
<evidence type="ECO:0000313" key="4">
    <source>
        <dbReference type="Proteomes" id="UP000326546"/>
    </source>
</evidence>
<dbReference type="Pfam" id="PF04909">
    <property type="entry name" value="Amidohydro_2"/>
    <property type="match status" value="1"/>
</dbReference>
<reference evidence="3 4" key="1">
    <citation type="submission" date="2019-09" db="EMBL/GenBank/DDBJ databases">
        <title>Serinicoccus pratensis sp. nov., isolated from meadow soil.</title>
        <authorList>
            <person name="Zhang W."/>
        </authorList>
    </citation>
    <scope>NUCLEOTIDE SEQUENCE [LARGE SCALE GENOMIC DNA]</scope>
    <source>
        <strain evidence="3 4">W204</strain>
    </source>
</reference>
<feature type="domain" description="Amidohydrolase-related" evidence="2">
    <location>
        <begin position="8"/>
        <end position="245"/>
    </location>
</feature>
<dbReference type="AlphaFoldDB" id="A0A5J6V7F4"/>
<dbReference type="OrthoDB" id="5450317at2"/>
<dbReference type="RefSeq" id="WP_158061861.1">
    <property type="nucleotide sequence ID" value="NZ_CP044427.1"/>
</dbReference>
<evidence type="ECO:0000313" key="3">
    <source>
        <dbReference type="EMBL" id="QFG69487.1"/>
    </source>
</evidence>
<keyword evidence="4" id="KW-1185">Reference proteome</keyword>
<evidence type="ECO:0000256" key="1">
    <source>
        <dbReference type="ARBA" id="ARBA00038310"/>
    </source>
</evidence>
<dbReference type="PANTHER" id="PTHR43569:SF2">
    <property type="entry name" value="AMIDOHYDROLASE-RELATED DOMAIN-CONTAINING PROTEIN"/>
    <property type="match status" value="1"/>
</dbReference>
<gene>
    <name evidence="3" type="ORF">FY030_12935</name>
</gene>
<dbReference type="InterPro" id="IPR052350">
    <property type="entry name" value="Metallo-dep_Lactonases"/>
</dbReference>
<dbReference type="InterPro" id="IPR006680">
    <property type="entry name" value="Amidohydro-rel"/>
</dbReference>
<keyword evidence="3" id="KW-0378">Hydrolase</keyword>
<dbReference type="SUPFAM" id="SSF51556">
    <property type="entry name" value="Metallo-dependent hydrolases"/>
    <property type="match status" value="1"/>
</dbReference>
<dbReference type="EMBL" id="CP044427">
    <property type="protein sequence ID" value="QFG69487.1"/>
    <property type="molecule type" value="Genomic_DNA"/>
</dbReference>